<proteinExistence type="predicted"/>
<feature type="compositionally biased region" description="Low complexity" evidence="1">
    <location>
        <begin position="113"/>
        <end position="131"/>
    </location>
</feature>
<feature type="compositionally biased region" description="Polar residues" evidence="1">
    <location>
        <begin position="135"/>
        <end position="146"/>
    </location>
</feature>
<name>A0A2J8ADV6_9CHLO</name>
<sequence length="301" mass="29103">MDVEDAEMEVEGAGAGVFAYELDDGAPVSAFLHGAGECSTQQAGPSAVAARRPFGDVTSNFTEFYAAALAAAAELKSPPRPGSRFAIGSPTRAAPGSAAKRLWSTELPPLPRPALAGGSSAQRVAAALEAARPTGSGQEGSNTTPTRHAARGRPPPSGGAPPQLLAMGMPLMPSLGPSAAAPQGAGLFGVAGLGQTWGSGSLVASRSGSNSLGGGGGSSEGCDSLQGHAGVGFVAGPWAAGGGAAVPLPTELGLEACGSDVGSPSGGAGGGDEKAAGQAGAAARAIPPSPFPHLENQPRRG</sequence>
<dbReference type="OrthoDB" id="533948at2759"/>
<reference evidence="2 3" key="1">
    <citation type="journal article" date="2017" name="Mol. Biol. Evol.">
        <title>The 4-celled Tetrabaena socialis nuclear genome reveals the essential components for genetic control of cell number at the origin of multicellularity in the volvocine lineage.</title>
        <authorList>
            <person name="Featherston J."/>
            <person name="Arakaki Y."/>
            <person name="Hanschen E.R."/>
            <person name="Ferris P.J."/>
            <person name="Michod R.E."/>
            <person name="Olson B.J.S.C."/>
            <person name="Nozaki H."/>
            <person name="Durand P.M."/>
        </authorList>
    </citation>
    <scope>NUCLEOTIDE SEQUENCE [LARGE SCALE GENOMIC DNA]</scope>
    <source>
        <strain evidence="2 3">NIES-571</strain>
    </source>
</reference>
<feature type="region of interest" description="Disordered" evidence="1">
    <location>
        <begin position="77"/>
        <end position="170"/>
    </location>
</feature>
<evidence type="ECO:0000313" key="3">
    <source>
        <dbReference type="Proteomes" id="UP000236333"/>
    </source>
</evidence>
<keyword evidence="3" id="KW-1185">Reference proteome</keyword>
<protein>
    <submittedName>
        <fullName evidence="2">Uncharacterized protein</fullName>
    </submittedName>
</protein>
<dbReference type="Proteomes" id="UP000236333">
    <property type="component" value="Unassembled WGS sequence"/>
</dbReference>
<evidence type="ECO:0000256" key="1">
    <source>
        <dbReference type="SAM" id="MobiDB-lite"/>
    </source>
</evidence>
<organism evidence="2 3">
    <name type="scientific">Tetrabaena socialis</name>
    <dbReference type="NCBI Taxonomy" id="47790"/>
    <lineage>
        <taxon>Eukaryota</taxon>
        <taxon>Viridiplantae</taxon>
        <taxon>Chlorophyta</taxon>
        <taxon>core chlorophytes</taxon>
        <taxon>Chlorophyceae</taxon>
        <taxon>CS clade</taxon>
        <taxon>Chlamydomonadales</taxon>
        <taxon>Tetrabaenaceae</taxon>
        <taxon>Tetrabaena</taxon>
    </lineage>
</organism>
<gene>
    <name evidence="2" type="ORF">TSOC_002508</name>
</gene>
<accession>A0A2J8ADV6</accession>
<comment type="caution">
    <text evidence="2">The sequence shown here is derived from an EMBL/GenBank/DDBJ whole genome shotgun (WGS) entry which is preliminary data.</text>
</comment>
<feature type="compositionally biased region" description="Low complexity" evidence="1">
    <location>
        <begin position="276"/>
        <end position="286"/>
    </location>
</feature>
<dbReference type="EMBL" id="PGGS01000048">
    <property type="protein sequence ID" value="PNH10711.1"/>
    <property type="molecule type" value="Genomic_DNA"/>
</dbReference>
<dbReference type="AlphaFoldDB" id="A0A2J8ADV6"/>
<evidence type="ECO:0000313" key="2">
    <source>
        <dbReference type="EMBL" id="PNH10711.1"/>
    </source>
</evidence>
<feature type="region of interest" description="Disordered" evidence="1">
    <location>
        <begin position="257"/>
        <end position="301"/>
    </location>
</feature>